<accession>A0A915EB28</accession>
<evidence type="ECO:0000313" key="1">
    <source>
        <dbReference type="Proteomes" id="UP000887574"/>
    </source>
</evidence>
<proteinExistence type="predicted"/>
<protein>
    <submittedName>
        <fullName evidence="2">Transposase</fullName>
    </submittedName>
</protein>
<keyword evidence="1" id="KW-1185">Reference proteome</keyword>
<reference evidence="2" key="1">
    <citation type="submission" date="2022-11" db="UniProtKB">
        <authorList>
            <consortium name="WormBaseParasite"/>
        </authorList>
    </citation>
    <scope>IDENTIFICATION</scope>
</reference>
<name>A0A915EB28_9BILA</name>
<organism evidence="1 2">
    <name type="scientific">Ditylenchus dipsaci</name>
    <dbReference type="NCBI Taxonomy" id="166011"/>
    <lineage>
        <taxon>Eukaryota</taxon>
        <taxon>Metazoa</taxon>
        <taxon>Ecdysozoa</taxon>
        <taxon>Nematoda</taxon>
        <taxon>Chromadorea</taxon>
        <taxon>Rhabditida</taxon>
        <taxon>Tylenchina</taxon>
        <taxon>Tylenchomorpha</taxon>
        <taxon>Sphaerularioidea</taxon>
        <taxon>Anguinidae</taxon>
        <taxon>Anguininae</taxon>
        <taxon>Ditylenchus</taxon>
    </lineage>
</organism>
<dbReference type="Proteomes" id="UP000887574">
    <property type="component" value="Unplaced"/>
</dbReference>
<dbReference type="WBParaSite" id="jg3423">
    <property type="protein sequence ID" value="jg3423"/>
    <property type="gene ID" value="jg3423"/>
</dbReference>
<evidence type="ECO:0000313" key="2">
    <source>
        <dbReference type="WBParaSite" id="jg3423"/>
    </source>
</evidence>
<sequence>MNQYILHRDTFDKYYNCSLYDVNSIPLAQRTHYFIGISQLLLSTFLEFRTQLDQQNKRLRVHTNKVEGFWSHVKHKIKRIRGTSE</sequence>
<dbReference type="AlphaFoldDB" id="A0A915EB28"/>